<keyword evidence="1" id="KW-0560">Oxidoreductase</keyword>
<dbReference type="InterPro" id="IPR008775">
    <property type="entry name" value="Phytyl_CoA_dOase-like"/>
</dbReference>
<protein>
    <submittedName>
        <fullName evidence="1">Phytanoyl-CoA dioxygenase family protein</fullName>
    </submittedName>
</protein>
<dbReference type="Pfam" id="PF05721">
    <property type="entry name" value="PhyH"/>
    <property type="match status" value="1"/>
</dbReference>
<comment type="caution">
    <text evidence="1">The sequence shown here is derived from an EMBL/GenBank/DDBJ whole genome shotgun (WGS) entry which is preliminary data.</text>
</comment>
<dbReference type="PANTHER" id="PTHR20883:SF48">
    <property type="entry name" value="ECTOINE DIOXYGENASE"/>
    <property type="match status" value="1"/>
</dbReference>
<dbReference type="GO" id="GO:0016706">
    <property type="term" value="F:2-oxoglutarate-dependent dioxygenase activity"/>
    <property type="evidence" value="ECO:0007669"/>
    <property type="project" value="UniProtKB-ARBA"/>
</dbReference>
<dbReference type="EMBL" id="VXRG01000150">
    <property type="protein sequence ID" value="MXY95404.1"/>
    <property type="molecule type" value="Genomic_DNA"/>
</dbReference>
<dbReference type="PANTHER" id="PTHR20883">
    <property type="entry name" value="PHYTANOYL-COA DIOXYGENASE DOMAIN CONTAINING 1"/>
    <property type="match status" value="1"/>
</dbReference>
<reference evidence="1" key="1">
    <citation type="submission" date="2019-09" db="EMBL/GenBank/DDBJ databases">
        <title>Characterisation of the sponge microbiome using genome-centric metagenomics.</title>
        <authorList>
            <person name="Engelberts J.P."/>
            <person name="Robbins S.J."/>
            <person name="De Goeij J.M."/>
            <person name="Aranda M."/>
            <person name="Bell S.C."/>
            <person name="Webster N.S."/>
        </authorList>
    </citation>
    <scope>NUCLEOTIDE SEQUENCE</scope>
    <source>
        <strain evidence="1">SB0664_bin_27</strain>
    </source>
</reference>
<proteinExistence type="predicted"/>
<gene>
    <name evidence="1" type="ORF">F4Y42_18335</name>
</gene>
<organism evidence="1">
    <name type="scientific">Caldilineaceae bacterium SB0664_bin_27</name>
    <dbReference type="NCBI Taxonomy" id="2605260"/>
    <lineage>
        <taxon>Bacteria</taxon>
        <taxon>Bacillati</taxon>
        <taxon>Chloroflexota</taxon>
        <taxon>Caldilineae</taxon>
        <taxon>Caldilineales</taxon>
        <taxon>Caldilineaceae</taxon>
    </lineage>
</organism>
<dbReference type="AlphaFoldDB" id="A0A6B0YW97"/>
<evidence type="ECO:0000313" key="1">
    <source>
        <dbReference type="EMBL" id="MXY95404.1"/>
    </source>
</evidence>
<dbReference type="Gene3D" id="2.60.120.620">
    <property type="entry name" value="q2cbj1_9rhob like domain"/>
    <property type="match status" value="1"/>
</dbReference>
<dbReference type="GO" id="GO:0005506">
    <property type="term" value="F:iron ion binding"/>
    <property type="evidence" value="ECO:0007669"/>
    <property type="project" value="UniProtKB-ARBA"/>
</dbReference>
<name>A0A6B0YW97_9CHLR</name>
<dbReference type="SUPFAM" id="SSF51197">
    <property type="entry name" value="Clavaminate synthase-like"/>
    <property type="match status" value="1"/>
</dbReference>
<keyword evidence="1" id="KW-0223">Dioxygenase</keyword>
<accession>A0A6B0YW97</accession>
<sequence length="262" mass="30075">MLTAAQIEQFQADGFLNGGQVLNNDEVEKLRTEVMRVIDERERDDIPQPVHVRNMSRDDGRAVWQIVNIWEASGPFRKLISREDITTGIAQLTGASELRIWHDQIQYKPPQTGGTTHWHQDAPLWPIIRPMTEVTAWVALDDADETNGCMSMVRGSHMWGNKIEYLKQLEDIQEMPTEYEGRPLRVASCPVKKGEVHFHHALTWHGSHDNDSDRPRRAIALHYMTNETFYVASGEHVMKAFVEVQDGEQLRGKHFPQVYPNG</sequence>